<accession>A0A392SHW6</accession>
<dbReference type="EMBL" id="LXQA010380858">
    <property type="protein sequence ID" value="MCI48052.1"/>
    <property type="molecule type" value="Genomic_DNA"/>
</dbReference>
<reference evidence="1 2" key="1">
    <citation type="journal article" date="2018" name="Front. Plant Sci.">
        <title>Red Clover (Trifolium pratense) and Zigzag Clover (T. medium) - A Picture of Genomic Similarities and Differences.</title>
        <authorList>
            <person name="Dluhosova J."/>
            <person name="Istvanek J."/>
            <person name="Nedelnik J."/>
            <person name="Repkova J."/>
        </authorList>
    </citation>
    <scope>NUCLEOTIDE SEQUENCE [LARGE SCALE GENOMIC DNA]</scope>
    <source>
        <strain evidence="2">cv. 10/8</strain>
        <tissue evidence="1">Leaf</tissue>
    </source>
</reference>
<proteinExistence type="predicted"/>
<evidence type="ECO:0000313" key="2">
    <source>
        <dbReference type="Proteomes" id="UP000265520"/>
    </source>
</evidence>
<dbReference type="Proteomes" id="UP000265520">
    <property type="component" value="Unassembled WGS sequence"/>
</dbReference>
<protein>
    <submittedName>
        <fullName evidence="1">Uncharacterized protein</fullName>
    </submittedName>
</protein>
<sequence length="58" mass="6443">GEFKKPIVISSLLTSLEEEELLREAKMVNDGLEGDLNGMIPIYCLHTPKKNEDLNSVA</sequence>
<name>A0A392SHW6_9FABA</name>
<feature type="non-terminal residue" evidence="1">
    <location>
        <position position="1"/>
    </location>
</feature>
<evidence type="ECO:0000313" key="1">
    <source>
        <dbReference type="EMBL" id="MCI48052.1"/>
    </source>
</evidence>
<dbReference type="AlphaFoldDB" id="A0A392SHW6"/>
<keyword evidence="2" id="KW-1185">Reference proteome</keyword>
<comment type="caution">
    <text evidence="1">The sequence shown here is derived from an EMBL/GenBank/DDBJ whole genome shotgun (WGS) entry which is preliminary data.</text>
</comment>
<organism evidence="1 2">
    <name type="scientific">Trifolium medium</name>
    <dbReference type="NCBI Taxonomy" id="97028"/>
    <lineage>
        <taxon>Eukaryota</taxon>
        <taxon>Viridiplantae</taxon>
        <taxon>Streptophyta</taxon>
        <taxon>Embryophyta</taxon>
        <taxon>Tracheophyta</taxon>
        <taxon>Spermatophyta</taxon>
        <taxon>Magnoliopsida</taxon>
        <taxon>eudicotyledons</taxon>
        <taxon>Gunneridae</taxon>
        <taxon>Pentapetalae</taxon>
        <taxon>rosids</taxon>
        <taxon>fabids</taxon>
        <taxon>Fabales</taxon>
        <taxon>Fabaceae</taxon>
        <taxon>Papilionoideae</taxon>
        <taxon>50 kb inversion clade</taxon>
        <taxon>NPAAA clade</taxon>
        <taxon>Hologalegina</taxon>
        <taxon>IRL clade</taxon>
        <taxon>Trifolieae</taxon>
        <taxon>Trifolium</taxon>
    </lineage>
</organism>